<feature type="transmembrane region" description="Helical" evidence="2">
    <location>
        <begin position="195"/>
        <end position="214"/>
    </location>
</feature>
<feature type="transmembrane region" description="Helical" evidence="2">
    <location>
        <begin position="168"/>
        <end position="189"/>
    </location>
</feature>
<reference evidence="3 4" key="1">
    <citation type="journal article" date="2012" name="Genome Biol.">
        <title>The genome of the polar eukaryotic microalga coccomyxa subellipsoidea reveals traits of cold adaptation.</title>
        <authorList>
            <person name="Blanc G."/>
            <person name="Agarkova I."/>
            <person name="Grimwood J."/>
            <person name="Kuo A."/>
            <person name="Brueggeman A."/>
            <person name="Dunigan D."/>
            <person name="Gurnon J."/>
            <person name="Ladunga I."/>
            <person name="Lindquist E."/>
            <person name="Lucas S."/>
            <person name="Pangilinan J."/>
            <person name="Proschold T."/>
            <person name="Salamov A."/>
            <person name="Schmutz J."/>
            <person name="Weeks D."/>
            <person name="Yamada T."/>
            <person name="Claverie J.M."/>
            <person name="Grigoriev I."/>
            <person name="Van Etten J."/>
            <person name="Lomsadze A."/>
            <person name="Borodovsky M."/>
        </authorList>
    </citation>
    <scope>NUCLEOTIDE SEQUENCE [LARGE SCALE GENOMIC DNA]</scope>
    <source>
        <strain evidence="3 4">C-169</strain>
    </source>
</reference>
<protein>
    <submittedName>
        <fullName evidence="3">Uncharacterized protein</fullName>
    </submittedName>
</protein>
<feature type="transmembrane region" description="Helical" evidence="2">
    <location>
        <begin position="134"/>
        <end position="156"/>
    </location>
</feature>
<dbReference type="AlphaFoldDB" id="I0YW56"/>
<evidence type="ECO:0000313" key="4">
    <source>
        <dbReference type="Proteomes" id="UP000007264"/>
    </source>
</evidence>
<evidence type="ECO:0000256" key="2">
    <source>
        <dbReference type="SAM" id="Phobius"/>
    </source>
</evidence>
<keyword evidence="2" id="KW-1133">Transmembrane helix</keyword>
<proteinExistence type="predicted"/>
<feature type="transmembrane region" description="Helical" evidence="2">
    <location>
        <begin position="340"/>
        <end position="357"/>
    </location>
</feature>
<feature type="region of interest" description="Disordered" evidence="1">
    <location>
        <begin position="1"/>
        <end position="49"/>
    </location>
</feature>
<sequence length="369" mass="39402">MAAEASEQREKSEREESEESLESDKIDPKKWRGGHGSYKDEARRATTSDDARNKRVALAYASVSLTTALLGASILAFPEKVAYLAFGNGVLQPGESTKNAMKDAAEQVKRGEIPEISLRPQSFMGIPEYKLDPVYLVELGIIGAALLGASLASAAAANVLNAKVYARLNLGLAAWAALSLILSLLNQGLFQRTALMAWGAVLANTLAATGPVLAQQNPAGVLCDIASDSRNVRTRRGGIYLAYATFFFVEGVLILLFPSETLKAATNRVPSQVAVLLWELVAASAHIIVPVATYNLKSTADARQLATLTHFIQNSILFIVAFVHVIVLTTAALTGNAGPIGPVLLTAWSTAFLYSIYNMPEAVEGVKQD</sequence>
<keyword evidence="2" id="KW-0812">Transmembrane</keyword>
<dbReference type="GeneID" id="17040612"/>
<feature type="compositionally biased region" description="Basic and acidic residues" evidence="1">
    <location>
        <begin position="37"/>
        <end position="49"/>
    </location>
</feature>
<dbReference type="Proteomes" id="UP000007264">
    <property type="component" value="Unassembled WGS sequence"/>
</dbReference>
<keyword evidence="2" id="KW-0472">Membrane</keyword>
<evidence type="ECO:0000256" key="1">
    <source>
        <dbReference type="SAM" id="MobiDB-lite"/>
    </source>
</evidence>
<dbReference type="RefSeq" id="XP_005647169.1">
    <property type="nucleotide sequence ID" value="XM_005647112.1"/>
</dbReference>
<feature type="transmembrane region" description="Helical" evidence="2">
    <location>
        <begin position="57"/>
        <end position="77"/>
    </location>
</feature>
<feature type="compositionally biased region" description="Basic and acidic residues" evidence="1">
    <location>
        <begin position="1"/>
        <end position="14"/>
    </location>
</feature>
<evidence type="ECO:0000313" key="3">
    <source>
        <dbReference type="EMBL" id="EIE22625.1"/>
    </source>
</evidence>
<dbReference type="EMBL" id="AGSI01000009">
    <property type="protein sequence ID" value="EIE22625.1"/>
    <property type="molecule type" value="Genomic_DNA"/>
</dbReference>
<feature type="transmembrane region" description="Helical" evidence="2">
    <location>
        <begin position="277"/>
        <end position="296"/>
    </location>
</feature>
<accession>I0YW56</accession>
<dbReference type="KEGG" id="csl:COCSUDRAFT_63769"/>
<dbReference type="OrthoDB" id="10405495at2759"/>
<keyword evidence="4" id="KW-1185">Reference proteome</keyword>
<comment type="caution">
    <text evidence="3">The sequence shown here is derived from an EMBL/GenBank/DDBJ whole genome shotgun (WGS) entry which is preliminary data.</text>
</comment>
<feature type="transmembrane region" description="Helical" evidence="2">
    <location>
        <begin position="239"/>
        <end position="257"/>
    </location>
</feature>
<name>I0YW56_COCSC</name>
<organism evidence="3 4">
    <name type="scientific">Coccomyxa subellipsoidea (strain C-169)</name>
    <name type="common">Green microalga</name>
    <dbReference type="NCBI Taxonomy" id="574566"/>
    <lineage>
        <taxon>Eukaryota</taxon>
        <taxon>Viridiplantae</taxon>
        <taxon>Chlorophyta</taxon>
        <taxon>core chlorophytes</taxon>
        <taxon>Trebouxiophyceae</taxon>
        <taxon>Trebouxiophyceae incertae sedis</taxon>
        <taxon>Coccomyxaceae</taxon>
        <taxon>Coccomyxa</taxon>
        <taxon>Coccomyxa subellipsoidea</taxon>
    </lineage>
</organism>
<feature type="transmembrane region" description="Helical" evidence="2">
    <location>
        <begin position="316"/>
        <end position="334"/>
    </location>
</feature>
<gene>
    <name evidence="3" type="ORF">COCSUDRAFT_63769</name>
</gene>